<name>A0A1C3XBB7_9HYPH</name>
<evidence type="ECO:0000313" key="7">
    <source>
        <dbReference type="EMBL" id="SCB49499.1"/>
    </source>
</evidence>
<feature type="transmembrane region" description="Helical" evidence="6">
    <location>
        <begin position="161"/>
        <end position="181"/>
    </location>
</feature>
<dbReference type="OrthoDB" id="3227279at2"/>
<feature type="transmembrane region" description="Helical" evidence="6">
    <location>
        <begin position="310"/>
        <end position="328"/>
    </location>
</feature>
<dbReference type="Proteomes" id="UP000199101">
    <property type="component" value="Unassembled WGS sequence"/>
</dbReference>
<dbReference type="EMBL" id="FMAG01000014">
    <property type="protein sequence ID" value="SCB49499.1"/>
    <property type="molecule type" value="Genomic_DNA"/>
</dbReference>
<keyword evidence="3 6" id="KW-0812">Transmembrane</keyword>
<dbReference type="InterPro" id="IPR036259">
    <property type="entry name" value="MFS_trans_sf"/>
</dbReference>
<dbReference type="AlphaFoldDB" id="A0A1C3XBB7"/>
<dbReference type="InterPro" id="IPR022324">
    <property type="entry name" value="Bacilysin_exporter_BacE_put"/>
</dbReference>
<evidence type="ECO:0000313" key="8">
    <source>
        <dbReference type="Proteomes" id="UP000199101"/>
    </source>
</evidence>
<feature type="transmembrane region" description="Helical" evidence="6">
    <location>
        <begin position="334"/>
        <end position="355"/>
    </location>
</feature>
<dbReference type="PRINTS" id="PR01988">
    <property type="entry name" value="EXPORTERBACE"/>
</dbReference>
<feature type="transmembrane region" description="Helical" evidence="6">
    <location>
        <begin position="393"/>
        <end position="415"/>
    </location>
</feature>
<dbReference type="GO" id="GO:0022857">
    <property type="term" value="F:transmembrane transporter activity"/>
    <property type="evidence" value="ECO:0007669"/>
    <property type="project" value="InterPro"/>
</dbReference>
<dbReference type="PANTHER" id="PTHR23513:SF11">
    <property type="entry name" value="STAPHYLOFERRIN A TRANSPORTER"/>
    <property type="match status" value="1"/>
</dbReference>
<organism evidence="7 8">
    <name type="scientific">Rhizobium multihospitium</name>
    <dbReference type="NCBI Taxonomy" id="410764"/>
    <lineage>
        <taxon>Bacteria</taxon>
        <taxon>Pseudomonadati</taxon>
        <taxon>Pseudomonadota</taxon>
        <taxon>Alphaproteobacteria</taxon>
        <taxon>Hyphomicrobiales</taxon>
        <taxon>Rhizobiaceae</taxon>
        <taxon>Rhizobium/Agrobacterium group</taxon>
        <taxon>Rhizobium</taxon>
    </lineage>
</organism>
<feature type="transmembrane region" description="Helical" evidence="6">
    <location>
        <begin position="367"/>
        <end position="387"/>
    </location>
</feature>
<dbReference type="PANTHER" id="PTHR23513">
    <property type="entry name" value="INTEGRAL MEMBRANE EFFLUX PROTEIN-RELATED"/>
    <property type="match status" value="1"/>
</dbReference>
<reference evidence="8" key="1">
    <citation type="submission" date="2016-08" db="EMBL/GenBank/DDBJ databases">
        <authorList>
            <person name="Varghese N."/>
            <person name="Submissions Spin"/>
        </authorList>
    </citation>
    <scope>NUCLEOTIDE SEQUENCE [LARGE SCALE GENOMIC DNA]</scope>
    <source>
        <strain evidence="8">HAMBI 2975</strain>
    </source>
</reference>
<dbReference type="Pfam" id="PF07690">
    <property type="entry name" value="MFS_1"/>
    <property type="match status" value="1"/>
</dbReference>
<feature type="transmembrane region" description="Helical" evidence="6">
    <location>
        <begin position="68"/>
        <end position="86"/>
    </location>
</feature>
<keyword evidence="5 6" id="KW-0472">Membrane</keyword>
<feature type="transmembrane region" description="Helical" evidence="6">
    <location>
        <begin position="278"/>
        <end position="298"/>
    </location>
</feature>
<dbReference type="STRING" id="410764.GA0061103_0604"/>
<evidence type="ECO:0000256" key="6">
    <source>
        <dbReference type="SAM" id="Phobius"/>
    </source>
</evidence>
<gene>
    <name evidence="7" type="ORF">GA0061103_0604</name>
</gene>
<accession>A0A1C3XBB7</accession>
<dbReference type="RefSeq" id="WP_092719734.1">
    <property type="nucleotide sequence ID" value="NZ_FMAG01000014.1"/>
</dbReference>
<proteinExistence type="predicted"/>
<evidence type="ECO:0000256" key="2">
    <source>
        <dbReference type="ARBA" id="ARBA00022475"/>
    </source>
</evidence>
<feature type="transmembrane region" description="Helical" evidence="6">
    <location>
        <begin position="187"/>
        <end position="207"/>
    </location>
</feature>
<evidence type="ECO:0000256" key="3">
    <source>
        <dbReference type="ARBA" id="ARBA00022692"/>
    </source>
</evidence>
<feature type="transmembrane region" description="Helical" evidence="6">
    <location>
        <begin position="98"/>
        <end position="118"/>
    </location>
</feature>
<evidence type="ECO:0000256" key="4">
    <source>
        <dbReference type="ARBA" id="ARBA00022989"/>
    </source>
</evidence>
<feature type="transmembrane region" description="Helical" evidence="6">
    <location>
        <begin position="124"/>
        <end position="149"/>
    </location>
</feature>
<protein>
    <submittedName>
        <fullName evidence="7">Predicted arabinose efflux permease, MFS family</fullName>
    </submittedName>
</protein>
<feature type="transmembrane region" description="Helical" evidence="6">
    <location>
        <begin position="34"/>
        <end position="56"/>
    </location>
</feature>
<keyword evidence="8" id="KW-1185">Reference proteome</keyword>
<dbReference type="Gene3D" id="1.20.1250.20">
    <property type="entry name" value="MFS general substrate transporter like domains"/>
    <property type="match status" value="1"/>
</dbReference>
<keyword evidence="2" id="KW-1003">Cell membrane</keyword>
<keyword evidence="4 6" id="KW-1133">Transmembrane helix</keyword>
<sequence>MSTLKNSIVKGALSAFLILDPRESYVAPGFRRLWLGRTISLLGQYTFRISLILFILERSEGASALSNIVAILLIPTIMSYLLGGIIGDWTRSRKNVMIYLDIARFLAMAAGAFAASISDEVWPVISLAFAASVAGGLFEPIGFGFMAQLVPKNKLLSANSAISIGRQIAIIGGPMLGALLVDHSGPQFAFLFNSLTFAASAVALWAIPFAGSSDEARISGGKAGRSLIEEMFEGLRYILSVRWLWITLATAAVANAMFTGGLDVSVPLILAGDRSTGSLLGTFYTLQGLGALIGAAILSRMNIRGVATPLFIMLMMMSLSLALVGALGDSLFTPFLAIAYGVGMHWFNSLYPALVQSQVPTKLLSRVSSFEFLAFDGLMPLGVLLIGQSSVHFGVSQTLIVAGLTVAFAVFLASLSPSVRALQIENMNGDKPVAS</sequence>
<feature type="transmembrane region" description="Helical" evidence="6">
    <location>
        <begin position="235"/>
        <end position="258"/>
    </location>
</feature>
<comment type="subcellular location">
    <subcellularLocation>
        <location evidence="1">Cell membrane</location>
        <topology evidence="1">Multi-pass membrane protein</topology>
    </subcellularLocation>
</comment>
<dbReference type="InterPro" id="IPR011701">
    <property type="entry name" value="MFS"/>
</dbReference>
<dbReference type="GO" id="GO:0005886">
    <property type="term" value="C:plasma membrane"/>
    <property type="evidence" value="ECO:0007669"/>
    <property type="project" value="UniProtKB-SubCell"/>
</dbReference>
<dbReference type="SUPFAM" id="SSF103473">
    <property type="entry name" value="MFS general substrate transporter"/>
    <property type="match status" value="1"/>
</dbReference>
<evidence type="ECO:0000256" key="1">
    <source>
        <dbReference type="ARBA" id="ARBA00004651"/>
    </source>
</evidence>
<dbReference type="CDD" id="cd06173">
    <property type="entry name" value="MFS_MefA_like"/>
    <property type="match status" value="1"/>
</dbReference>
<evidence type="ECO:0000256" key="5">
    <source>
        <dbReference type="ARBA" id="ARBA00023136"/>
    </source>
</evidence>